<evidence type="ECO:0000256" key="1">
    <source>
        <dbReference type="SAM" id="Phobius"/>
    </source>
</evidence>
<reference evidence="2" key="2">
    <citation type="submission" date="2021-04" db="EMBL/GenBank/DDBJ databases">
        <authorList>
            <person name="Gilroy R."/>
        </authorList>
    </citation>
    <scope>NUCLEOTIDE SEQUENCE</scope>
    <source>
        <strain evidence="2">378</strain>
    </source>
</reference>
<dbReference type="GO" id="GO:0005886">
    <property type="term" value="C:plasma membrane"/>
    <property type="evidence" value="ECO:0007669"/>
    <property type="project" value="TreeGrafter"/>
</dbReference>
<keyword evidence="1" id="KW-0472">Membrane</keyword>
<feature type="transmembrane region" description="Helical" evidence="1">
    <location>
        <begin position="28"/>
        <end position="45"/>
    </location>
</feature>
<feature type="transmembrane region" description="Helical" evidence="1">
    <location>
        <begin position="109"/>
        <end position="130"/>
    </location>
</feature>
<protein>
    <submittedName>
        <fullName evidence="2">DUF805 domain-containing protein</fullName>
    </submittedName>
</protein>
<dbReference type="Proteomes" id="UP000733611">
    <property type="component" value="Unassembled WGS sequence"/>
</dbReference>
<dbReference type="InterPro" id="IPR008523">
    <property type="entry name" value="DUF805"/>
</dbReference>
<keyword evidence="1" id="KW-0812">Transmembrane</keyword>
<keyword evidence="1" id="KW-1133">Transmembrane helix</keyword>
<feature type="transmembrane region" description="Helical" evidence="1">
    <location>
        <begin position="51"/>
        <end position="73"/>
    </location>
</feature>
<dbReference type="AlphaFoldDB" id="A0A948TFD1"/>
<organism evidence="2 3">
    <name type="scientific">Candidatus Anaerobiospirillum pullicola</name>
    <dbReference type="NCBI Taxonomy" id="2838451"/>
    <lineage>
        <taxon>Bacteria</taxon>
        <taxon>Pseudomonadati</taxon>
        <taxon>Pseudomonadota</taxon>
        <taxon>Gammaproteobacteria</taxon>
        <taxon>Aeromonadales</taxon>
        <taxon>Succinivibrionaceae</taxon>
        <taxon>Anaerobiospirillum</taxon>
    </lineage>
</organism>
<dbReference type="EMBL" id="JAHLFE010000057">
    <property type="protein sequence ID" value="MBU3843826.1"/>
    <property type="molecule type" value="Genomic_DNA"/>
</dbReference>
<evidence type="ECO:0000313" key="3">
    <source>
        <dbReference type="Proteomes" id="UP000733611"/>
    </source>
</evidence>
<dbReference type="PANTHER" id="PTHR34980:SF2">
    <property type="entry name" value="INNER MEMBRANE PROTEIN YHAH-RELATED"/>
    <property type="match status" value="1"/>
</dbReference>
<proteinExistence type="predicted"/>
<feature type="transmembrane region" description="Helical" evidence="1">
    <location>
        <begin position="85"/>
        <end position="103"/>
    </location>
</feature>
<dbReference type="Pfam" id="PF05656">
    <property type="entry name" value="DUF805"/>
    <property type="match status" value="1"/>
</dbReference>
<evidence type="ECO:0000313" key="2">
    <source>
        <dbReference type="EMBL" id="MBU3843826.1"/>
    </source>
</evidence>
<reference evidence="2" key="1">
    <citation type="journal article" date="2021" name="PeerJ">
        <title>Extensive microbial diversity within the chicken gut microbiome revealed by metagenomics and culture.</title>
        <authorList>
            <person name="Gilroy R."/>
            <person name="Ravi A."/>
            <person name="Getino M."/>
            <person name="Pursley I."/>
            <person name="Horton D.L."/>
            <person name="Alikhan N.F."/>
            <person name="Baker D."/>
            <person name="Gharbi K."/>
            <person name="Hall N."/>
            <person name="Watson M."/>
            <person name="Adriaenssens E.M."/>
            <person name="Foster-Nyarko E."/>
            <person name="Jarju S."/>
            <person name="Secka A."/>
            <person name="Antonio M."/>
            <person name="Oren A."/>
            <person name="Chaudhuri R.R."/>
            <person name="La Ragione R."/>
            <person name="Hildebrand F."/>
            <person name="Pallen M.J."/>
        </authorList>
    </citation>
    <scope>NUCLEOTIDE SEQUENCE</scope>
    <source>
        <strain evidence="2">378</strain>
    </source>
</reference>
<accession>A0A948TFD1</accession>
<dbReference type="PANTHER" id="PTHR34980">
    <property type="entry name" value="INNER MEMBRANE PROTEIN-RELATED-RELATED"/>
    <property type="match status" value="1"/>
</dbReference>
<name>A0A948TFD1_9GAMM</name>
<comment type="caution">
    <text evidence="2">The sequence shown here is derived from an EMBL/GenBank/DDBJ whole genome shotgun (WGS) entry which is preliminary data.</text>
</comment>
<gene>
    <name evidence="2" type="ORF">H9847_02990</name>
</gene>
<sequence length="147" mass="16067">MHAILAIIKTCLKDKLFLAAGRAGRMEFWVFTLFAILIRIILFPLNMISHGAMLLGMVYAIINFVIFVAHYTALIRRLHDTNRSAVHVAPVFIGLLLIVGAVFSSIPMLVMAGEVLSVGGLIYVLVLAVLPGNKGSNNYGPEAPTYR</sequence>